<comment type="caution">
    <text evidence="8">The sequence shown here is derived from an EMBL/GenBank/DDBJ whole genome shotgun (WGS) entry which is preliminary data.</text>
</comment>
<name>A0A8J6GEI2_MICOH</name>
<feature type="region of interest" description="Disordered" evidence="6">
    <location>
        <begin position="74"/>
        <end position="107"/>
    </location>
</feature>
<protein>
    <submittedName>
        <fullName evidence="8">Homeobox protein Hox-A3</fullName>
    </submittedName>
</protein>
<evidence type="ECO:0000313" key="8">
    <source>
        <dbReference type="EMBL" id="KAH0509472.1"/>
    </source>
</evidence>
<dbReference type="GO" id="GO:0000981">
    <property type="term" value="F:DNA-binding transcription factor activity, RNA polymerase II-specific"/>
    <property type="evidence" value="ECO:0007669"/>
    <property type="project" value="InterPro"/>
</dbReference>
<dbReference type="AlphaFoldDB" id="A0A8J6GEI2"/>
<feature type="region of interest" description="Disordered" evidence="6">
    <location>
        <begin position="158"/>
        <end position="261"/>
    </location>
</feature>
<dbReference type="FunFam" id="1.10.10.60:FF:000372">
    <property type="entry name" value="Homeobox B3"/>
    <property type="match status" value="1"/>
</dbReference>
<dbReference type="PANTHER" id="PTHR45664">
    <property type="entry name" value="PROTEIN ZERKNUELLT 1-RELATED"/>
    <property type="match status" value="1"/>
</dbReference>
<dbReference type="InterPro" id="IPR001356">
    <property type="entry name" value="HD"/>
</dbReference>
<sequence>MQKATFYDSSAIYGGYPYQAANGFAYNASQQPYAPPAALGTDGVEYHRPACSLQSPASAGGHPKAHELSEACLRTLSGPPSQPPGLGESCAGDKSPPGQASSKRARTAYTSAQLVELEKEFHFNRYLCRPRRVEMANLLNLTERQIKIWFQNRRMKYKKDQKGKGMLTSSGGQSPSRSPVPPGAGGYLNSMHSLVNSVPYEPQSPPPFSKPPQGAYGLPPASYPAPLPNCAPPPPPQKRYAAAGSGAGGTPDYDPHAHSLQGNGSYGTPHLQGSPVFVGGSYVEPMSNSGPALFGLTHLPHTTSAAMDYGGTGPLGSGHHHGPGPGEPHPTYTDLTAHHPSQGRIQEAPKLTHL</sequence>
<feature type="compositionally biased region" description="Pro residues" evidence="6">
    <location>
        <begin position="221"/>
        <end position="237"/>
    </location>
</feature>
<dbReference type="Pfam" id="PF13293">
    <property type="entry name" value="DUF4074"/>
    <property type="match status" value="1"/>
</dbReference>
<dbReference type="SMART" id="SM00389">
    <property type="entry name" value="HOX"/>
    <property type="match status" value="1"/>
</dbReference>
<dbReference type="GO" id="GO:0005634">
    <property type="term" value="C:nucleus"/>
    <property type="evidence" value="ECO:0007669"/>
    <property type="project" value="UniProtKB-SubCell"/>
</dbReference>
<dbReference type="InterPro" id="IPR020479">
    <property type="entry name" value="HD_metazoa"/>
</dbReference>
<reference evidence="8" key="1">
    <citation type="submission" date="2020-03" db="EMBL/GenBank/DDBJ databases">
        <title>Studies in the Genomics of Life Span.</title>
        <authorList>
            <person name="Glass D."/>
        </authorList>
    </citation>
    <scope>NUCLEOTIDE SEQUENCE</scope>
    <source>
        <strain evidence="8">LTLLF</strain>
        <tissue evidence="8">Muscle</tissue>
    </source>
</reference>
<proteinExistence type="predicted"/>
<feature type="compositionally biased region" description="Polar residues" evidence="6">
    <location>
        <begin position="167"/>
        <end position="177"/>
    </location>
</feature>
<dbReference type="GO" id="GO:0009952">
    <property type="term" value="P:anterior/posterior pattern specification"/>
    <property type="evidence" value="ECO:0007669"/>
    <property type="project" value="TreeGrafter"/>
</dbReference>
<keyword evidence="3 4" id="KW-0539">Nucleus</keyword>
<dbReference type="SUPFAM" id="SSF46689">
    <property type="entry name" value="Homeodomain-like"/>
    <property type="match status" value="1"/>
</dbReference>
<gene>
    <name evidence="8" type="ORF">LTLLF_104805</name>
</gene>
<evidence type="ECO:0000259" key="7">
    <source>
        <dbReference type="PROSITE" id="PS50071"/>
    </source>
</evidence>
<dbReference type="InterPro" id="IPR017970">
    <property type="entry name" value="Homeobox_CS"/>
</dbReference>
<comment type="subcellular location">
    <subcellularLocation>
        <location evidence="4 5">Nucleus</location>
    </subcellularLocation>
</comment>
<keyword evidence="1 4" id="KW-0238">DNA-binding</keyword>
<organism evidence="8 9">
    <name type="scientific">Microtus ochrogaster</name>
    <name type="common">Prairie vole</name>
    <dbReference type="NCBI Taxonomy" id="79684"/>
    <lineage>
        <taxon>Eukaryota</taxon>
        <taxon>Metazoa</taxon>
        <taxon>Chordata</taxon>
        <taxon>Craniata</taxon>
        <taxon>Vertebrata</taxon>
        <taxon>Euteleostomi</taxon>
        <taxon>Mammalia</taxon>
        <taxon>Eutheria</taxon>
        <taxon>Euarchontoglires</taxon>
        <taxon>Glires</taxon>
        <taxon>Rodentia</taxon>
        <taxon>Myomorpha</taxon>
        <taxon>Muroidea</taxon>
        <taxon>Cricetidae</taxon>
        <taxon>Arvicolinae</taxon>
        <taxon>Microtus</taxon>
    </lineage>
</organism>
<evidence type="ECO:0000256" key="6">
    <source>
        <dbReference type="SAM" id="MobiDB-lite"/>
    </source>
</evidence>
<evidence type="ECO:0000256" key="2">
    <source>
        <dbReference type="ARBA" id="ARBA00023155"/>
    </source>
</evidence>
<evidence type="ECO:0000256" key="3">
    <source>
        <dbReference type="ARBA" id="ARBA00023242"/>
    </source>
</evidence>
<feature type="domain" description="Homeobox" evidence="7">
    <location>
        <begin position="100"/>
        <end position="160"/>
    </location>
</feature>
<dbReference type="PROSITE" id="PS00027">
    <property type="entry name" value="HOMEOBOX_1"/>
    <property type="match status" value="1"/>
</dbReference>
<dbReference type="Pfam" id="PF00046">
    <property type="entry name" value="Homeodomain"/>
    <property type="match status" value="1"/>
</dbReference>
<dbReference type="InterPro" id="IPR025281">
    <property type="entry name" value="DUF4074"/>
</dbReference>
<dbReference type="Gene3D" id="1.10.10.60">
    <property type="entry name" value="Homeodomain-like"/>
    <property type="match status" value="1"/>
</dbReference>
<evidence type="ECO:0000256" key="5">
    <source>
        <dbReference type="RuleBase" id="RU000682"/>
    </source>
</evidence>
<keyword evidence="2 4" id="KW-0371">Homeobox</keyword>
<feature type="compositionally biased region" description="Low complexity" evidence="6">
    <location>
        <begin position="76"/>
        <end position="87"/>
    </location>
</feature>
<dbReference type="InterPro" id="IPR009057">
    <property type="entry name" value="Homeodomain-like_sf"/>
</dbReference>
<feature type="compositionally biased region" description="Polar residues" evidence="6">
    <location>
        <begin position="98"/>
        <end position="107"/>
    </location>
</feature>
<feature type="DNA-binding region" description="Homeobox" evidence="4">
    <location>
        <begin position="102"/>
        <end position="161"/>
    </location>
</feature>
<dbReference type="Proteomes" id="UP000710432">
    <property type="component" value="Unassembled WGS sequence"/>
</dbReference>
<dbReference type="CDD" id="cd00086">
    <property type="entry name" value="homeodomain"/>
    <property type="match status" value="1"/>
</dbReference>
<dbReference type="EMBL" id="JAATJU010022892">
    <property type="protein sequence ID" value="KAH0509472.1"/>
    <property type="molecule type" value="Genomic_DNA"/>
</dbReference>
<dbReference type="GO" id="GO:0000978">
    <property type="term" value="F:RNA polymerase II cis-regulatory region sequence-specific DNA binding"/>
    <property type="evidence" value="ECO:0007669"/>
    <property type="project" value="TreeGrafter"/>
</dbReference>
<evidence type="ECO:0000256" key="4">
    <source>
        <dbReference type="PROSITE-ProRule" id="PRU00108"/>
    </source>
</evidence>
<evidence type="ECO:0000256" key="1">
    <source>
        <dbReference type="ARBA" id="ARBA00023125"/>
    </source>
</evidence>
<dbReference type="PROSITE" id="PS50071">
    <property type="entry name" value="HOMEOBOX_2"/>
    <property type="match status" value="1"/>
</dbReference>
<dbReference type="GO" id="GO:0048704">
    <property type="term" value="P:embryonic skeletal system morphogenesis"/>
    <property type="evidence" value="ECO:0007669"/>
    <property type="project" value="TreeGrafter"/>
</dbReference>
<dbReference type="PRINTS" id="PR00024">
    <property type="entry name" value="HOMEOBOX"/>
</dbReference>
<dbReference type="PANTHER" id="PTHR45664:SF13">
    <property type="entry name" value="HOMEOBOX PROTEIN HOX-A3"/>
    <property type="match status" value="1"/>
</dbReference>
<accession>A0A8J6GEI2</accession>
<evidence type="ECO:0000313" key="9">
    <source>
        <dbReference type="Proteomes" id="UP000710432"/>
    </source>
</evidence>
<feature type="region of interest" description="Disordered" evidence="6">
    <location>
        <begin position="311"/>
        <end position="354"/>
    </location>
</feature>